<dbReference type="AlphaFoldDB" id="A0A7M1LEK4"/>
<accession>A0A7M1LEK4</accession>
<keyword evidence="3" id="KW-1185">Reference proteome</keyword>
<evidence type="ECO:0000259" key="1">
    <source>
        <dbReference type="Pfam" id="PF00534"/>
    </source>
</evidence>
<dbReference type="PANTHER" id="PTHR12526:SF630">
    <property type="entry name" value="GLYCOSYLTRANSFERASE"/>
    <property type="match status" value="1"/>
</dbReference>
<dbReference type="InterPro" id="IPR001296">
    <property type="entry name" value="Glyco_trans_1"/>
</dbReference>
<dbReference type="Proteomes" id="UP000594749">
    <property type="component" value="Chromosome"/>
</dbReference>
<organism evidence="2 3">
    <name type="scientific">Campylobacter corcagiensis</name>
    <dbReference type="NCBI Taxonomy" id="1448857"/>
    <lineage>
        <taxon>Bacteria</taxon>
        <taxon>Pseudomonadati</taxon>
        <taxon>Campylobacterota</taxon>
        <taxon>Epsilonproteobacteria</taxon>
        <taxon>Campylobacterales</taxon>
        <taxon>Campylobacteraceae</taxon>
        <taxon>Campylobacter</taxon>
    </lineage>
</organism>
<sequence>MKSILFIDTGIEYGGGTKSLLYLLDELNKKNEYKITVFFENNYDTKEGKILDVIKNRNIDILYCEKNKFKMSKFKREICRIFCKRLIKQEKYKNDLKFANDLLSKNKFDFIHLNNHFSTNLAYIQAANNLNIKVIQHLRKNAPLDKTEINILKNLKFKAISVSNSTYKFYSKYLKFENKVIYDPVCIKEGIESRKNDNEISIIMPANFLELKGHDLVFDAMLNLKRDDLKLYIAGSGEFKKQTKEKLEKLIEKNLVINLGFVKNMDEIYPKFDYLLGFSENEGLPRVVIEALGYGLGVIFSNIDVMGELYEISSKKEDFHIINRTAKDLFVFLSKLKKSKSHKRDIAIINTFKLENYIESILSFYKDCE</sequence>
<evidence type="ECO:0000313" key="3">
    <source>
        <dbReference type="Proteomes" id="UP000594749"/>
    </source>
</evidence>
<evidence type="ECO:0000313" key="2">
    <source>
        <dbReference type="EMBL" id="QOQ86771.1"/>
    </source>
</evidence>
<dbReference type="EMBL" id="CP063078">
    <property type="protein sequence ID" value="QOQ86771.1"/>
    <property type="molecule type" value="Genomic_DNA"/>
</dbReference>
<dbReference type="SUPFAM" id="SSF53756">
    <property type="entry name" value="UDP-Glycosyltransferase/glycogen phosphorylase"/>
    <property type="match status" value="1"/>
</dbReference>
<feature type="domain" description="Glycosyl transferase family 1" evidence="1">
    <location>
        <begin position="193"/>
        <end position="336"/>
    </location>
</feature>
<dbReference type="CDD" id="cd03801">
    <property type="entry name" value="GT4_PimA-like"/>
    <property type="match status" value="1"/>
</dbReference>
<protein>
    <submittedName>
        <fullName evidence="2">Glycosyltransferase family 4 protein</fullName>
    </submittedName>
</protein>
<dbReference type="OrthoDB" id="9775208at2"/>
<dbReference type="GO" id="GO:0016757">
    <property type="term" value="F:glycosyltransferase activity"/>
    <property type="evidence" value="ECO:0007669"/>
    <property type="project" value="InterPro"/>
</dbReference>
<keyword evidence="2" id="KW-0808">Transferase</keyword>
<dbReference type="RefSeq" id="WP_025803231.1">
    <property type="nucleotide sequence ID" value="NZ_CP053842.1"/>
</dbReference>
<reference evidence="2 3" key="1">
    <citation type="submission" date="2020-10" db="EMBL/GenBank/DDBJ databases">
        <title>Campylobacter and Helicobacter PacBio genomes.</title>
        <authorList>
            <person name="Lane C."/>
        </authorList>
    </citation>
    <scope>NUCLEOTIDE SEQUENCE [LARGE SCALE GENOMIC DNA]</scope>
    <source>
        <strain evidence="2 3">2016D-0077</strain>
    </source>
</reference>
<dbReference type="Gene3D" id="3.40.50.2000">
    <property type="entry name" value="Glycogen Phosphorylase B"/>
    <property type="match status" value="2"/>
</dbReference>
<dbReference type="Pfam" id="PF00534">
    <property type="entry name" value="Glycos_transf_1"/>
    <property type="match status" value="1"/>
</dbReference>
<gene>
    <name evidence="2" type="ORF">IMC76_06005</name>
</gene>
<name>A0A7M1LEK4_9BACT</name>
<proteinExistence type="predicted"/>
<dbReference type="PANTHER" id="PTHR12526">
    <property type="entry name" value="GLYCOSYLTRANSFERASE"/>
    <property type="match status" value="1"/>
</dbReference>